<evidence type="ECO:0000256" key="4">
    <source>
        <dbReference type="SAM" id="SignalP"/>
    </source>
</evidence>
<dbReference type="Gene3D" id="3.40.710.10">
    <property type="entry name" value="DD-peptidase/beta-lactamase superfamily"/>
    <property type="match status" value="1"/>
</dbReference>
<evidence type="ECO:0000313" key="6">
    <source>
        <dbReference type="EMBL" id="MBS7234096.1"/>
    </source>
</evidence>
<keyword evidence="6" id="KW-0378">Hydrolase</keyword>
<feature type="signal peptide" evidence="4">
    <location>
        <begin position="1"/>
        <end position="21"/>
    </location>
</feature>
<evidence type="ECO:0000256" key="1">
    <source>
        <dbReference type="ARBA" id="ARBA00001526"/>
    </source>
</evidence>
<dbReference type="PANTHER" id="PTHR35333:SF3">
    <property type="entry name" value="BETA-LACTAMASE-TYPE TRANSPEPTIDASE FOLD CONTAINING PROTEIN"/>
    <property type="match status" value="1"/>
</dbReference>
<dbReference type="InterPro" id="IPR000871">
    <property type="entry name" value="Beta-lactam_class-A"/>
</dbReference>
<dbReference type="InterPro" id="IPR012338">
    <property type="entry name" value="Beta-lactam/transpept-like"/>
</dbReference>
<keyword evidence="4" id="KW-0732">Signal</keyword>
<reference evidence="6 7" key="1">
    <citation type="journal article" date="2018" name="Int. J. Syst. Evol. Microbiol.">
        <title>Flavobacterium chryseum sp. nov. and Flavobacterium psychroterrae sp. nov., novel environmental bacteria isolated from Antarctica.</title>
        <authorList>
            <person name="Kralova S."/>
            <person name="Svec P."/>
            <person name="Busse H.J."/>
            <person name="Stankova E."/>
            <person name="Vaczi P."/>
            <person name="Sedlacek I."/>
        </authorList>
    </citation>
    <scope>NUCLEOTIDE SEQUENCE [LARGE SCALE GENOMIC DNA]</scope>
    <source>
        <strain evidence="6 7">CCM 8827</strain>
    </source>
</reference>
<dbReference type="InterPro" id="IPR045155">
    <property type="entry name" value="Beta-lactam_cat"/>
</dbReference>
<gene>
    <name evidence="6" type="ORF">KHA90_24125</name>
</gene>
<dbReference type="Proteomes" id="UP000722625">
    <property type="component" value="Unassembled WGS sequence"/>
</dbReference>
<keyword evidence="7" id="KW-1185">Reference proteome</keyword>
<dbReference type="EMBL" id="JAGYVZ010000044">
    <property type="protein sequence ID" value="MBS7234096.1"/>
    <property type="molecule type" value="Genomic_DNA"/>
</dbReference>
<comment type="similarity">
    <text evidence="2">Belongs to the class-A beta-lactamase family.</text>
</comment>
<comment type="catalytic activity">
    <reaction evidence="1">
        <text>a beta-lactam + H2O = a substituted beta-amino acid</text>
        <dbReference type="Rhea" id="RHEA:20401"/>
        <dbReference type="ChEBI" id="CHEBI:15377"/>
        <dbReference type="ChEBI" id="CHEBI:35627"/>
        <dbReference type="ChEBI" id="CHEBI:140347"/>
        <dbReference type="EC" id="3.5.2.6"/>
    </reaction>
</comment>
<protein>
    <recommendedName>
        <fullName evidence="3">beta-lactamase</fullName>
        <ecNumber evidence="3">3.5.2.6</ecNumber>
    </recommendedName>
</protein>
<organism evidence="6 7">
    <name type="scientific">Flavobacterium psychroterrae</name>
    <dbReference type="NCBI Taxonomy" id="2133767"/>
    <lineage>
        <taxon>Bacteria</taxon>
        <taxon>Pseudomonadati</taxon>
        <taxon>Bacteroidota</taxon>
        <taxon>Flavobacteriia</taxon>
        <taxon>Flavobacteriales</taxon>
        <taxon>Flavobacteriaceae</taxon>
        <taxon>Flavobacterium</taxon>
    </lineage>
</organism>
<evidence type="ECO:0000313" key="7">
    <source>
        <dbReference type="Proteomes" id="UP000722625"/>
    </source>
</evidence>
<proteinExistence type="inferred from homology"/>
<sequence length="235" mass="27167">MKKKIQLFLLLYISIFSYCYGQDDDAIKLKIEKIIDGKKAKVGVSIANKNGRELVSIKGKDRFPLQSVFKLYIAIVVFHEIDHGNLSIDQTVNIKPKDLLPDTYSPLKIKFPYGTKMTLHNLLEYTVSESDNIECDILLQLIEGPQVVEKFFIRHHLKDLSIKINEEMQQASWNAEFINWTLPKVTNDILWMYYNKKLNLLSENSYSALWRMMTETNTGAARIKALLPKNTIVSH</sequence>
<evidence type="ECO:0000259" key="5">
    <source>
        <dbReference type="Pfam" id="PF13354"/>
    </source>
</evidence>
<feature type="domain" description="Beta-lactamase class A catalytic" evidence="5">
    <location>
        <begin position="44"/>
        <end position="235"/>
    </location>
</feature>
<name>A0ABS5PKW1_9FLAO</name>
<comment type="caution">
    <text evidence="6">The sequence shown here is derived from an EMBL/GenBank/DDBJ whole genome shotgun (WGS) entry which is preliminary data.</text>
</comment>
<evidence type="ECO:0000256" key="2">
    <source>
        <dbReference type="ARBA" id="ARBA00009009"/>
    </source>
</evidence>
<dbReference type="EC" id="3.5.2.6" evidence="3"/>
<evidence type="ECO:0000256" key="3">
    <source>
        <dbReference type="ARBA" id="ARBA00012865"/>
    </source>
</evidence>
<dbReference type="PANTHER" id="PTHR35333">
    <property type="entry name" value="BETA-LACTAMASE"/>
    <property type="match status" value="1"/>
</dbReference>
<dbReference type="SUPFAM" id="SSF56601">
    <property type="entry name" value="beta-lactamase/transpeptidase-like"/>
    <property type="match status" value="1"/>
</dbReference>
<dbReference type="Pfam" id="PF13354">
    <property type="entry name" value="Beta-lactamase2"/>
    <property type="match status" value="1"/>
</dbReference>
<feature type="chain" id="PRO_5045643906" description="beta-lactamase" evidence="4">
    <location>
        <begin position="22"/>
        <end position="235"/>
    </location>
</feature>
<dbReference type="GO" id="GO:0016787">
    <property type="term" value="F:hydrolase activity"/>
    <property type="evidence" value="ECO:0007669"/>
    <property type="project" value="UniProtKB-KW"/>
</dbReference>
<accession>A0ABS5PKW1</accession>